<dbReference type="RefSeq" id="WP_130110821.1">
    <property type="nucleotide sequence ID" value="NZ_CP035806.1"/>
</dbReference>
<dbReference type="EMBL" id="CP035806">
    <property type="protein sequence ID" value="QBE49708.1"/>
    <property type="molecule type" value="Genomic_DNA"/>
</dbReference>
<evidence type="ECO:0000313" key="1">
    <source>
        <dbReference type="EMBL" id="QBE49708.1"/>
    </source>
</evidence>
<keyword evidence="2" id="KW-1185">Reference proteome</keyword>
<reference evidence="1 2" key="1">
    <citation type="submission" date="2019-02" db="EMBL/GenBank/DDBJ databases">
        <authorList>
            <person name="Sun L."/>
            <person name="Pan D."/>
            <person name="Wu X."/>
        </authorList>
    </citation>
    <scope>NUCLEOTIDE SEQUENCE [LARGE SCALE GENOMIC DNA]</scope>
    <source>
        <strain evidence="1 2">JW-1</strain>
    </source>
</reference>
<sequence>MTVRIGFIGSEHSVERLRSTEELPAGIELRCYTYTDPLDTGAQYRAALAENDAVCFSGIIAHYHRRRELDSATPVLVGRFNDYVLVASLLSATVRNRVPIPLLSIDVPNPEIVPTVERDTGVLLSPGQVFDYRWVYESRFSRPVDIDALVDFHVARRERDGARLAITSVHAVHDRLQLAGVPVMFMVDAVQHEIDLLQAARQRVSVTRLKGSLLAAVYLTSSRGIAEESATAGRRARLSAILEGFATPVPHRLATWQQSGLDLFYTTRSELDARLPELTAALGGEAGRPVAVRAAAEHLTPARTASEIGVEDSVSLGAGIGRHIYEAEDRAMQALRRALAFPGDAAFLVDEETRVHGPLGGPATVETARHTEPWLNALAASASMQTRSVTRLLTFLGGRNFLPFTASEWAAASRTSPRTAERAVRKLLDAGAVVVVGQEQPLDAGRPRTVYALAAEFEARARALASHQL</sequence>
<protein>
    <submittedName>
        <fullName evidence="1">Uncharacterized protein</fullName>
    </submittedName>
</protein>
<evidence type="ECO:0000313" key="2">
    <source>
        <dbReference type="Proteomes" id="UP000289260"/>
    </source>
</evidence>
<gene>
    <name evidence="1" type="ORF">EVS81_13480</name>
</gene>
<dbReference type="Proteomes" id="UP000289260">
    <property type="component" value="Chromosome"/>
</dbReference>
<organism evidence="1 2">
    <name type="scientific">Leucobacter triazinivorans</name>
    <dbReference type="NCBI Taxonomy" id="1784719"/>
    <lineage>
        <taxon>Bacteria</taxon>
        <taxon>Bacillati</taxon>
        <taxon>Actinomycetota</taxon>
        <taxon>Actinomycetes</taxon>
        <taxon>Micrococcales</taxon>
        <taxon>Microbacteriaceae</taxon>
        <taxon>Leucobacter</taxon>
    </lineage>
</organism>
<dbReference type="KEGG" id="ltr:EVS81_13480"/>
<dbReference type="AlphaFoldDB" id="A0A4P6KI93"/>
<accession>A0A4P6KI93</accession>
<name>A0A4P6KI93_9MICO</name>
<dbReference type="OrthoDB" id="4986073at2"/>
<proteinExistence type="predicted"/>